<accession>A0AA86YJN4</accession>
<dbReference type="Proteomes" id="UP000004506">
    <property type="component" value="Unassembled WGS sequence"/>
</dbReference>
<comment type="caution">
    <text evidence="4">The sequence shown here is derived from an EMBL/GenBank/DDBJ whole genome shotgun (WGS) entry which is preliminary data.</text>
</comment>
<dbReference type="EMBL" id="ABJD02000101">
    <property type="protein sequence ID" value="EDU59443.1"/>
    <property type="molecule type" value="Genomic_DNA"/>
</dbReference>
<dbReference type="InterPro" id="IPR007848">
    <property type="entry name" value="Small_mtfrase_dom"/>
</dbReference>
<evidence type="ECO:0000313" key="4">
    <source>
        <dbReference type="EMBL" id="EDU59443.1"/>
    </source>
</evidence>
<keyword evidence="2" id="KW-0949">S-adenosyl-L-methionine</keyword>
<dbReference type="RefSeq" id="WP_004919889.1">
    <property type="nucleotide sequence ID" value="NZ_DS607663.1"/>
</dbReference>
<feature type="domain" description="Methyltransferase small" evidence="3">
    <location>
        <begin position="39"/>
        <end position="165"/>
    </location>
</feature>
<reference evidence="5" key="1">
    <citation type="submission" date="2008-04" db="EMBL/GenBank/DDBJ databases">
        <title>Draft genome sequence of Providencia stuartii (ATCC 25827).</title>
        <authorList>
            <person name="Sudarsanam P."/>
            <person name="Ley R."/>
            <person name="Guruge J."/>
            <person name="Turnbaugh P.J."/>
            <person name="Mahowald M."/>
            <person name="Liep D."/>
            <person name="Gordon J."/>
        </authorList>
    </citation>
    <scope>NUCLEOTIDE SEQUENCE [LARGE SCALE GENOMIC DNA]</scope>
    <source>
        <strain evidence="5">ATCC 25827</strain>
    </source>
</reference>
<sequence length="190" mass="22305">MKISFFYQINHYPLYMKNFIASPTKMGTVLPSSRWLCNTMLNNIDWRNSYKIAEIGAGNGVITQYILQRMSSLAYLELYEINNDFIKILQKIDDHRTTIHHCSAEYLSGDYDIVISGIPFRSLRKKMGMKILKKVQERLIKNNGSLILFQYTQGCESMFSRYFSFTKKRVYLNFPPAWVYTCKPKLDSDD</sequence>
<dbReference type="SUPFAM" id="SSF53335">
    <property type="entry name" value="S-adenosyl-L-methionine-dependent methyltransferases"/>
    <property type="match status" value="1"/>
</dbReference>
<protein>
    <submittedName>
        <fullName evidence="4">Methyltransferase small domain protein</fullName>
    </submittedName>
</protein>
<proteinExistence type="predicted"/>
<keyword evidence="1 4" id="KW-0808">Transferase</keyword>
<reference evidence="5" key="2">
    <citation type="submission" date="2008-04" db="EMBL/GenBank/DDBJ databases">
        <title>Draft genome sequence of Providencia stuartii(ATCC 25827).</title>
        <authorList>
            <person name="Sudarsanam P."/>
            <person name="Ley R."/>
            <person name="Guruge J."/>
            <person name="Turnbaugh P.J."/>
            <person name="Mahowald M."/>
            <person name="Liep D."/>
            <person name="Gordon J."/>
        </authorList>
    </citation>
    <scope>NUCLEOTIDE SEQUENCE [LARGE SCALE GENOMIC DNA]</scope>
    <source>
        <strain evidence="5">ATCC 25827</strain>
    </source>
</reference>
<dbReference type="GO" id="GO:0008168">
    <property type="term" value="F:methyltransferase activity"/>
    <property type="evidence" value="ECO:0007669"/>
    <property type="project" value="UniProtKB-KW"/>
</dbReference>
<evidence type="ECO:0000313" key="5">
    <source>
        <dbReference type="Proteomes" id="UP000004506"/>
    </source>
</evidence>
<dbReference type="GeneID" id="93519283"/>
<evidence type="ECO:0000256" key="2">
    <source>
        <dbReference type="ARBA" id="ARBA00022691"/>
    </source>
</evidence>
<dbReference type="CDD" id="cd02440">
    <property type="entry name" value="AdoMet_MTases"/>
    <property type="match status" value="1"/>
</dbReference>
<reference evidence="4 5" key="3">
    <citation type="submission" date="2008-05" db="EMBL/GenBank/DDBJ databases">
        <authorList>
            <person name="Fulton L."/>
            <person name="Clifton S."/>
            <person name="Fulton B."/>
            <person name="Xu J."/>
            <person name="Minx P."/>
            <person name="Pepin K.H."/>
            <person name="Johnson M."/>
            <person name="Thiruvilangam P."/>
            <person name="Bhonagiri V."/>
            <person name="Nash W.E."/>
            <person name="Mardis E.R."/>
            <person name="Wilson R.K."/>
        </authorList>
    </citation>
    <scope>NUCLEOTIDE SEQUENCE [LARGE SCALE GENOMIC DNA]</scope>
    <source>
        <strain evidence="4 5">ATCC 25827</strain>
    </source>
</reference>
<dbReference type="Pfam" id="PF05175">
    <property type="entry name" value="MTS"/>
    <property type="match status" value="1"/>
</dbReference>
<keyword evidence="1 4" id="KW-0489">Methyltransferase</keyword>
<name>A0AA86YJN4_PROST</name>
<dbReference type="InterPro" id="IPR029063">
    <property type="entry name" value="SAM-dependent_MTases_sf"/>
</dbReference>
<dbReference type="Gene3D" id="3.40.50.150">
    <property type="entry name" value="Vaccinia Virus protein VP39"/>
    <property type="match status" value="1"/>
</dbReference>
<evidence type="ECO:0000256" key="1">
    <source>
        <dbReference type="ARBA" id="ARBA00022603"/>
    </source>
</evidence>
<gene>
    <name evidence="4" type="ORF">PROSTU_02632</name>
</gene>
<dbReference type="AlphaFoldDB" id="A0AA86YJN4"/>
<organism evidence="4 5">
    <name type="scientific">Providencia stuartii ATCC 25827</name>
    <dbReference type="NCBI Taxonomy" id="471874"/>
    <lineage>
        <taxon>Bacteria</taxon>
        <taxon>Pseudomonadati</taxon>
        <taxon>Pseudomonadota</taxon>
        <taxon>Gammaproteobacteria</taxon>
        <taxon>Enterobacterales</taxon>
        <taxon>Morganellaceae</taxon>
        <taxon>Providencia</taxon>
    </lineage>
</organism>
<evidence type="ECO:0000259" key="3">
    <source>
        <dbReference type="Pfam" id="PF05175"/>
    </source>
</evidence>
<dbReference type="GO" id="GO:0032259">
    <property type="term" value="P:methylation"/>
    <property type="evidence" value="ECO:0007669"/>
    <property type="project" value="UniProtKB-KW"/>
</dbReference>